<dbReference type="Proteomes" id="UP000186817">
    <property type="component" value="Unassembled WGS sequence"/>
</dbReference>
<evidence type="ECO:0000256" key="1">
    <source>
        <dbReference type="SAM" id="Phobius"/>
    </source>
</evidence>
<evidence type="ECO:0000313" key="2">
    <source>
        <dbReference type="EMBL" id="OLQ03950.1"/>
    </source>
</evidence>
<name>A0A1Q9E955_SYMMI</name>
<gene>
    <name evidence="2" type="ORF">AK812_SmicGene13041</name>
</gene>
<comment type="caution">
    <text evidence="2">The sequence shown here is derived from an EMBL/GenBank/DDBJ whole genome shotgun (WGS) entry which is preliminary data.</text>
</comment>
<feature type="transmembrane region" description="Helical" evidence="1">
    <location>
        <begin position="256"/>
        <end position="283"/>
    </location>
</feature>
<reference evidence="2 3" key="1">
    <citation type="submission" date="2016-02" db="EMBL/GenBank/DDBJ databases">
        <title>Genome analysis of coral dinoflagellate symbionts highlights evolutionary adaptations to a symbiotic lifestyle.</title>
        <authorList>
            <person name="Aranda M."/>
            <person name="Li Y."/>
            <person name="Liew Y.J."/>
            <person name="Baumgarten S."/>
            <person name="Simakov O."/>
            <person name="Wilson M."/>
            <person name="Piel J."/>
            <person name="Ashoor H."/>
            <person name="Bougouffa S."/>
            <person name="Bajic V.B."/>
            <person name="Ryu T."/>
            <person name="Ravasi T."/>
            <person name="Bayer T."/>
            <person name="Micklem G."/>
            <person name="Kim H."/>
            <person name="Bhak J."/>
            <person name="Lajeunesse T.C."/>
            <person name="Voolstra C.R."/>
        </authorList>
    </citation>
    <scope>NUCLEOTIDE SEQUENCE [LARGE SCALE GENOMIC DNA]</scope>
    <source>
        <strain evidence="2 3">CCMP2467</strain>
    </source>
</reference>
<dbReference type="OrthoDB" id="444265at2759"/>
<accession>A0A1Q9E955</accession>
<keyword evidence="3" id="KW-1185">Reference proteome</keyword>
<keyword evidence="1" id="KW-1133">Transmembrane helix</keyword>
<dbReference type="AlphaFoldDB" id="A0A1Q9E955"/>
<proteinExistence type="predicted"/>
<evidence type="ECO:0000313" key="3">
    <source>
        <dbReference type="Proteomes" id="UP000186817"/>
    </source>
</evidence>
<protein>
    <submittedName>
        <fullName evidence="2">Uncharacterized protein</fullName>
    </submittedName>
</protein>
<dbReference type="EMBL" id="LSRX01000222">
    <property type="protein sequence ID" value="OLQ03950.1"/>
    <property type="molecule type" value="Genomic_DNA"/>
</dbReference>
<keyword evidence="1" id="KW-0472">Membrane</keyword>
<sequence>MGLGSAPLAQPPENAAAHRILDGVQRVKGLDAGVAARQQIHGRNCISFLRNLVTGLMMNKTVEAFAVLRGPDGDLYELPGEGRCTGQLMTDFRFQCPYPQSLNIPLAADEKYLGHLRLLRNPDLVFNVATLYILTSLPLADSQLRCFSSDGTASIKDLGSRRGSFDFWIFWTYPPIEAIESAPEEANFTRGNGTFLNDHRVTAQGPQSLEVRTALVMKSGDKVQLGLSMARVMMGGMRWKWQRHVMTTMIVTAIKLVMQMVVVIIIIIIIITTVITVIVTVIVDPHFY</sequence>
<organism evidence="2 3">
    <name type="scientific">Symbiodinium microadriaticum</name>
    <name type="common">Dinoflagellate</name>
    <name type="synonym">Zooxanthella microadriatica</name>
    <dbReference type="NCBI Taxonomy" id="2951"/>
    <lineage>
        <taxon>Eukaryota</taxon>
        <taxon>Sar</taxon>
        <taxon>Alveolata</taxon>
        <taxon>Dinophyceae</taxon>
        <taxon>Suessiales</taxon>
        <taxon>Symbiodiniaceae</taxon>
        <taxon>Symbiodinium</taxon>
    </lineage>
</organism>
<keyword evidence="1" id="KW-0812">Transmembrane</keyword>